<dbReference type="GO" id="GO:0005524">
    <property type="term" value="F:ATP binding"/>
    <property type="evidence" value="ECO:0007669"/>
    <property type="project" value="UniProtKB-KW"/>
</dbReference>
<dbReference type="GO" id="GO:0016887">
    <property type="term" value="F:ATP hydrolysis activity"/>
    <property type="evidence" value="ECO:0007669"/>
    <property type="project" value="InterPro"/>
</dbReference>
<comment type="similarity">
    <text evidence="2">Belongs to the ABC transporter superfamily.</text>
</comment>
<proteinExistence type="inferred from homology"/>
<dbReference type="Pfam" id="PF00005">
    <property type="entry name" value="ABC_tran"/>
    <property type="match status" value="2"/>
</dbReference>
<evidence type="ECO:0000256" key="5">
    <source>
        <dbReference type="ARBA" id="ARBA00022741"/>
    </source>
</evidence>
<keyword evidence="8" id="KW-0472">Membrane</keyword>
<dbReference type="PANTHER" id="PTHR43553">
    <property type="entry name" value="HEAVY METAL TRANSPORTER"/>
    <property type="match status" value="1"/>
</dbReference>
<dbReference type="CDD" id="cd03225">
    <property type="entry name" value="ABC_cobalt_CbiO_domain1"/>
    <property type="match status" value="2"/>
</dbReference>
<dbReference type="InterPro" id="IPR003593">
    <property type="entry name" value="AAA+_ATPase"/>
</dbReference>
<keyword evidence="5" id="KW-0547">Nucleotide-binding</keyword>
<evidence type="ECO:0000256" key="1">
    <source>
        <dbReference type="ARBA" id="ARBA00004202"/>
    </source>
</evidence>
<dbReference type="EMBL" id="DXGJ01000020">
    <property type="protein sequence ID" value="HIW71441.1"/>
    <property type="molecule type" value="Genomic_DNA"/>
</dbReference>
<keyword evidence="6 10" id="KW-0067">ATP-binding</keyword>
<dbReference type="GO" id="GO:0042626">
    <property type="term" value="F:ATPase-coupled transmembrane transporter activity"/>
    <property type="evidence" value="ECO:0007669"/>
    <property type="project" value="TreeGrafter"/>
</dbReference>
<comment type="subcellular location">
    <subcellularLocation>
        <location evidence="1">Cell membrane</location>
        <topology evidence="1">Peripheral membrane protein</topology>
    </subcellularLocation>
</comment>
<name>A0A9D1U496_9LACO</name>
<evidence type="ECO:0000313" key="11">
    <source>
        <dbReference type="Proteomes" id="UP000886822"/>
    </source>
</evidence>
<dbReference type="Proteomes" id="UP000886822">
    <property type="component" value="Unassembled WGS sequence"/>
</dbReference>
<dbReference type="InterPro" id="IPR003439">
    <property type="entry name" value="ABC_transporter-like_ATP-bd"/>
</dbReference>
<dbReference type="InterPro" id="IPR050095">
    <property type="entry name" value="ECF_ABC_transporter_ATP-bd"/>
</dbReference>
<keyword evidence="7" id="KW-1278">Translocase</keyword>
<protein>
    <submittedName>
        <fullName evidence="10">ATP-binding cassette domain-containing protein</fullName>
    </submittedName>
</protein>
<dbReference type="InterPro" id="IPR027417">
    <property type="entry name" value="P-loop_NTPase"/>
</dbReference>
<evidence type="ECO:0000256" key="8">
    <source>
        <dbReference type="ARBA" id="ARBA00023136"/>
    </source>
</evidence>
<dbReference type="PROSITE" id="PS00211">
    <property type="entry name" value="ABC_TRANSPORTER_1"/>
    <property type="match status" value="1"/>
</dbReference>
<comment type="caution">
    <text evidence="10">The sequence shown here is derived from an EMBL/GenBank/DDBJ whole genome shotgun (WGS) entry which is preliminary data.</text>
</comment>
<dbReference type="AlphaFoldDB" id="A0A9D1U496"/>
<dbReference type="InterPro" id="IPR017871">
    <property type="entry name" value="ABC_transporter-like_CS"/>
</dbReference>
<dbReference type="GO" id="GO:0043190">
    <property type="term" value="C:ATP-binding cassette (ABC) transporter complex"/>
    <property type="evidence" value="ECO:0007669"/>
    <property type="project" value="TreeGrafter"/>
</dbReference>
<feature type="domain" description="ABC transporter" evidence="9">
    <location>
        <begin position="296"/>
        <end position="526"/>
    </location>
</feature>
<dbReference type="PROSITE" id="PS50893">
    <property type="entry name" value="ABC_TRANSPORTER_2"/>
    <property type="match status" value="2"/>
</dbReference>
<reference evidence="10" key="2">
    <citation type="submission" date="2021-04" db="EMBL/GenBank/DDBJ databases">
        <authorList>
            <person name="Gilroy R."/>
        </authorList>
    </citation>
    <scope>NUCLEOTIDE SEQUENCE</scope>
    <source>
        <strain evidence="10">CHK173-259</strain>
    </source>
</reference>
<evidence type="ECO:0000256" key="3">
    <source>
        <dbReference type="ARBA" id="ARBA00022448"/>
    </source>
</evidence>
<dbReference type="SUPFAM" id="SSF52540">
    <property type="entry name" value="P-loop containing nucleoside triphosphate hydrolases"/>
    <property type="match status" value="2"/>
</dbReference>
<organism evidence="10 11">
    <name type="scientific">Candidatus Levilactobacillus faecigallinarum</name>
    <dbReference type="NCBI Taxonomy" id="2838638"/>
    <lineage>
        <taxon>Bacteria</taxon>
        <taxon>Bacillati</taxon>
        <taxon>Bacillota</taxon>
        <taxon>Bacilli</taxon>
        <taxon>Lactobacillales</taxon>
        <taxon>Lactobacillaceae</taxon>
        <taxon>Levilactobacillus</taxon>
    </lineage>
</organism>
<gene>
    <name evidence="10" type="ORF">H9875_02315</name>
</gene>
<evidence type="ECO:0000259" key="9">
    <source>
        <dbReference type="PROSITE" id="PS50893"/>
    </source>
</evidence>
<evidence type="ECO:0000313" key="10">
    <source>
        <dbReference type="EMBL" id="HIW71441.1"/>
    </source>
</evidence>
<sequence>MGKLISIRDFTFTYPDQVSPALDGIQLDVQTGDFLILVGATGSGKTTLLRQLKRELVPAGTATGDVEFAGQPIDQLDHSISAQRIGFVAQNPQTQPIMATVIEELTFPLENLGYSSTEINSRVAELANFLGLDRLLQEQIKNLSGGQVQLVNLASVLALKPQMILLDEPTAQLDPTTSQNFLNVLQQIHEELGITIILSEHRLSRVLGLANRLVVLADGRLIYNGGVSQGLKKMWETSDLRAFVPAIPQFFLMHHLGDDTLPLSIPRGRQLIEQGKWHFKSQIKEKQPVDQSNEILTAKDVVLHFPEKVVLQQLTLTVHQGEWLAIIGKNGSGKSTLLSVLTGLRKPQHGKVRIENKLVWKMTNQQRLHQIAYLSQNPTEQFLGKTVREELDLQNQLNEAPLDDTQLLALMARLHLTKLANQNVFDLSGGQQQLLGLGLVLVTHPQILVLDEPTKGLDPNTQQQLGNILRQVHHEGTTIVMASHDMDFCARYADHCTFMFNGQVNLPTISRKFFTQNFLFTTAVNRLLADQVPTALFSQDVRLSNHTMKGGEMV</sequence>
<evidence type="ECO:0000256" key="7">
    <source>
        <dbReference type="ARBA" id="ARBA00022967"/>
    </source>
</evidence>
<evidence type="ECO:0000256" key="2">
    <source>
        <dbReference type="ARBA" id="ARBA00005417"/>
    </source>
</evidence>
<reference evidence="10" key="1">
    <citation type="journal article" date="2021" name="PeerJ">
        <title>Extensive microbial diversity within the chicken gut microbiome revealed by metagenomics and culture.</title>
        <authorList>
            <person name="Gilroy R."/>
            <person name="Ravi A."/>
            <person name="Getino M."/>
            <person name="Pursley I."/>
            <person name="Horton D.L."/>
            <person name="Alikhan N.F."/>
            <person name="Baker D."/>
            <person name="Gharbi K."/>
            <person name="Hall N."/>
            <person name="Watson M."/>
            <person name="Adriaenssens E.M."/>
            <person name="Foster-Nyarko E."/>
            <person name="Jarju S."/>
            <person name="Secka A."/>
            <person name="Antonio M."/>
            <person name="Oren A."/>
            <person name="Chaudhuri R.R."/>
            <person name="La Ragione R."/>
            <person name="Hildebrand F."/>
            <person name="Pallen M.J."/>
        </authorList>
    </citation>
    <scope>NUCLEOTIDE SEQUENCE</scope>
    <source>
        <strain evidence="10">CHK173-259</strain>
    </source>
</reference>
<evidence type="ECO:0000256" key="4">
    <source>
        <dbReference type="ARBA" id="ARBA00022475"/>
    </source>
</evidence>
<keyword evidence="4" id="KW-1003">Cell membrane</keyword>
<evidence type="ECO:0000256" key="6">
    <source>
        <dbReference type="ARBA" id="ARBA00022840"/>
    </source>
</evidence>
<dbReference type="Gene3D" id="3.40.50.300">
    <property type="entry name" value="P-loop containing nucleotide triphosphate hydrolases"/>
    <property type="match status" value="2"/>
</dbReference>
<accession>A0A9D1U496</accession>
<dbReference type="InterPro" id="IPR015856">
    <property type="entry name" value="ABC_transpr_CbiO/EcfA_su"/>
</dbReference>
<feature type="domain" description="ABC transporter" evidence="9">
    <location>
        <begin position="5"/>
        <end position="243"/>
    </location>
</feature>
<keyword evidence="3" id="KW-0813">Transport</keyword>
<dbReference type="SMART" id="SM00382">
    <property type="entry name" value="AAA"/>
    <property type="match status" value="2"/>
</dbReference>